<dbReference type="PANTHER" id="PTHR33495">
    <property type="entry name" value="ANTI-SIGMA FACTOR ANTAGONIST TM_1081-RELATED-RELATED"/>
    <property type="match status" value="1"/>
</dbReference>
<comment type="similarity">
    <text evidence="1 2">Belongs to the anti-sigma-factor antagonist family.</text>
</comment>
<dbReference type="InterPro" id="IPR036513">
    <property type="entry name" value="STAS_dom_sf"/>
</dbReference>
<sequence length="121" mass="12319">MGQLDVVQEVDGGAVVVCVRGDVDSNTVDRLVSALDDGLRASASAPARALVIELANVTYFGSAGLNAVLGCYESGLADGIAVRVVATNPEVVRPIEVTKLDTVLRPYPSVADALAADAGPP</sequence>
<evidence type="ECO:0000256" key="2">
    <source>
        <dbReference type="RuleBase" id="RU003749"/>
    </source>
</evidence>
<keyword evidence="5" id="KW-1185">Reference proteome</keyword>
<reference evidence="4 5" key="1">
    <citation type="journal article" date="2015" name="Genome Biol. Evol.">
        <title>Characterization of Three Mycobacterium spp. with Potential Use in Bioremediation by Genome Sequencing and Comparative Genomics.</title>
        <authorList>
            <person name="Das S."/>
            <person name="Pettersson B.M."/>
            <person name="Behra P.R."/>
            <person name="Ramesh M."/>
            <person name="Dasgupta S."/>
            <person name="Bhattacharya A."/>
            <person name="Kirsebom L.A."/>
        </authorList>
    </citation>
    <scope>NUCLEOTIDE SEQUENCE [LARGE SCALE GENOMIC DNA]</scope>
    <source>
        <strain evidence="4 5">DSM 43826</strain>
    </source>
</reference>
<dbReference type="STRING" id="37916.MCHLDSM_05849"/>
<dbReference type="NCBIfam" id="TIGR00377">
    <property type="entry name" value="ant_ant_sig"/>
    <property type="match status" value="1"/>
</dbReference>
<dbReference type="RefSeq" id="WP_048472830.1">
    <property type="nucleotide sequence ID" value="NZ_JYNL01000064.1"/>
</dbReference>
<protein>
    <recommendedName>
        <fullName evidence="2">Anti-sigma factor antagonist</fullName>
    </recommendedName>
</protein>
<name>A0A0J6VIX5_9MYCO</name>
<dbReference type="SMR" id="A0A0J6VIX5"/>
<dbReference type="PROSITE" id="PS50801">
    <property type="entry name" value="STAS"/>
    <property type="match status" value="1"/>
</dbReference>
<dbReference type="CDD" id="cd07043">
    <property type="entry name" value="STAS_anti-anti-sigma_factors"/>
    <property type="match status" value="1"/>
</dbReference>
<dbReference type="SUPFAM" id="SSF52091">
    <property type="entry name" value="SpoIIaa-like"/>
    <property type="match status" value="1"/>
</dbReference>
<accession>A0A0J6VIX5</accession>
<comment type="caution">
    <text evidence="4">The sequence shown here is derived from an EMBL/GenBank/DDBJ whole genome shotgun (WGS) entry which is preliminary data.</text>
</comment>
<proteinExistence type="inferred from homology"/>
<dbReference type="PATRIC" id="fig|37916.4.peg.5867"/>
<dbReference type="EMBL" id="JYNL01000064">
    <property type="protein sequence ID" value="KMO70955.1"/>
    <property type="molecule type" value="Genomic_DNA"/>
</dbReference>
<evidence type="ECO:0000313" key="5">
    <source>
        <dbReference type="Proteomes" id="UP000036513"/>
    </source>
</evidence>
<organism evidence="4 5">
    <name type="scientific">Mycolicibacterium chlorophenolicum</name>
    <dbReference type="NCBI Taxonomy" id="37916"/>
    <lineage>
        <taxon>Bacteria</taxon>
        <taxon>Bacillati</taxon>
        <taxon>Actinomycetota</taxon>
        <taxon>Actinomycetes</taxon>
        <taxon>Mycobacteriales</taxon>
        <taxon>Mycobacteriaceae</taxon>
        <taxon>Mycolicibacterium</taxon>
    </lineage>
</organism>
<dbReference type="Pfam" id="PF01740">
    <property type="entry name" value="STAS"/>
    <property type="match status" value="1"/>
</dbReference>
<dbReference type="Gene3D" id="3.30.750.24">
    <property type="entry name" value="STAS domain"/>
    <property type="match status" value="1"/>
</dbReference>
<evidence type="ECO:0000313" key="4">
    <source>
        <dbReference type="EMBL" id="KMO70955.1"/>
    </source>
</evidence>
<dbReference type="InterPro" id="IPR002645">
    <property type="entry name" value="STAS_dom"/>
</dbReference>
<dbReference type="PANTHER" id="PTHR33495:SF2">
    <property type="entry name" value="ANTI-SIGMA FACTOR ANTAGONIST TM_1081-RELATED"/>
    <property type="match status" value="1"/>
</dbReference>
<dbReference type="Proteomes" id="UP000036513">
    <property type="component" value="Unassembled WGS sequence"/>
</dbReference>
<feature type="domain" description="STAS" evidence="3">
    <location>
        <begin position="4"/>
        <end position="117"/>
    </location>
</feature>
<evidence type="ECO:0000256" key="1">
    <source>
        <dbReference type="ARBA" id="ARBA00009013"/>
    </source>
</evidence>
<gene>
    <name evidence="4" type="ORF">MCHLDSM_05849</name>
</gene>
<evidence type="ECO:0000259" key="3">
    <source>
        <dbReference type="PROSITE" id="PS50801"/>
    </source>
</evidence>
<dbReference type="GO" id="GO:0043856">
    <property type="term" value="F:anti-sigma factor antagonist activity"/>
    <property type="evidence" value="ECO:0007669"/>
    <property type="project" value="InterPro"/>
</dbReference>
<dbReference type="AlphaFoldDB" id="A0A0J6VIX5"/>
<dbReference type="InterPro" id="IPR003658">
    <property type="entry name" value="Anti-sigma_ant"/>
</dbReference>